<evidence type="ECO:0000256" key="11">
    <source>
        <dbReference type="SAM" id="Phobius"/>
    </source>
</evidence>
<dbReference type="CDD" id="cd04105">
    <property type="entry name" value="SR_beta"/>
    <property type="match status" value="1"/>
</dbReference>
<name>A0A4S2N1E4_9PEZI</name>
<dbReference type="GO" id="GO:0003924">
    <property type="term" value="F:GTPase activity"/>
    <property type="evidence" value="ECO:0007669"/>
    <property type="project" value="TreeGrafter"/>
</dbReference>
<keyword evidence="8" id="KW-0342">GTP-binding</keyword>
<keyword evidence="9 11" id="KW-0472">Membrane</keyword>
<dbReference type="GO" id="GO:0034067">
    <property type="term" value="P:protein localization to Golgi apparatus"/>
    <property type="evidence" value="ECO:0007669"/>
    <property type="project" value="TreeGrafter"/>
</dbReference>
<dbReference type="GO" id="GO:0005789">
    <property type="term" value="C:endoplasmic reticulum membrane"/>
    <property type="evidence" value="ECO:0007669"/>
    <property type="project" value="UniProtKB-SubCell"/>
</dbReference>
<evidence type="ECO:0000256" key="8">
    <source>
        <dbReference type="ARBA" id="ARBA00023134"/>
    </source>
</evidence>
<dbReference type="PANTHER" id="PTHR45909:SF1">
    <property type="entry name" value="ADP-RIBOSYLATION FACTOR-RELATED PROTEIN 1"/>
    <property type="match status" value="1"/>
</dbReference>
<keyword evidence="10" id="KW-0675">Receptor</keyword>
<comment type="similarity">
    <text evidence="2">Belongs to the SRP receptor beta subunit family.</text>
</comment>
<organism evidence="12 13">
    <name type="scientific">Ascodesmis nigricans</name>
    <dbReference type="NCBI Taxonomy" id="341454"/>
    <lineage>
        <taxon>Eukaryota</taxon>
        <taxon>Fungi</taxon>
        <taxon>Dikarya</taxon>
        <taxon>Ascomycota</taxon>
        <taxon>Pezizomycotina</taxon>
        <taxon>Pezizomycetes</taxon>
        <taxon>Pezizales</taxon>
        <taxon>Ascodesmidaceae</taxon>
        <taxon>Ascodesmis</taxon>
    </lineage>
</organism>
<evidence type="ECO:0000256" key="3">
    <source>
        <dbReference type="ARBA" id="ARBA00020256"/>
    </source>
</evidence>
<evidence type="ECO:0000256" key="2">
    <source>
        <dbReference type="ARBA" id="ARBA00005619"/>
    </source>
</evidence>
<keyword evidence="6" id="KW-0256">Endoplasmic reticulum</keyword>
<keyword evidence="4 11" id="KW-0812">Transmembrane</keyword>
<keyword evidence="5" id="KW-0547">Nucleotide-binding</keyword>
<dbReference type="PANTHER" id="PTHR45909">
    <property type="entry name" value="ADP-RIBOSYLATION FACTOR-RELATED PROTEIN 1"/>
    <property type="match status" value="1"/>
</dbReference>
<keyword evidence="13" id="KW-1185">Reference proteome</keyword>
<dbReference type="EMBL" id="ML220114">
    <property type="protein sequence ID" value="TGZ82948.1"/>
    <property type="molecule type" value="Genomic_DNA"/>
</dbReference>
<protein>
    <recommendedName>
        <fullName evidence="3">Signal recognition particle receptor subunit beta</fullName>
    </recommendedName>
</protein>
<dbReference type="Gene3D" id="3.40.50.300">
    <property type="entry name" value="P-loop containing nucleotide triphosphate hydrolases"/>
    <property type="match status" value="1"/>
</dbReference>
<dbReference type="FunCoup" id="A0A4S2N1E4">
    <property type="interactions" value="627"/>
</dbReference>
<evidence type="ECO:0000313" key="13">
    <source>
        <dbReference type="Proteomes" id="UP000298138"/>
    </source>
</evidence>
<gene>
    <name evidence="12" type="ORF">EX30DRAFT_358053</name>
</gene>
<feature type="transmembrane region" description="Helical" evidence="11">
    <location>
        <begin position="35"/>
        <end position="55"/>
    </location>
</feature>
<dbReference type="Proteomes" id="UP000298138">
    <property type="component" value="Unassembled WGS sequence"/>
</dbReference>
<dbReference type="InterPro" id="IPR019009">
    <property type="entry name" value="SRP_receptor_beta_su"/>
</dbReference>
<dbReference type="InParanoid" id="A0A4S2N1E4"/>
<evidence type="ECO:0000256" key="4">
    <source>
        <dbReference type="ARBA" id="ARBA00022692"/>
    </source>
</evidence>
<evidence type="ECO:0000256" key="6">
    <source>
        <dbReference type="ARBA" id="ARBA00022824"/>
    </source>
</evidence>
<dbReference type="OrthoDB" id="41266at2759"/>
<accession>A0A4S2N1E4</accession>
<proteinExistence type="inferred from homology"/>
<dbReference type="GO" id="GO:0006886">
    <property type="term" value="P:intracellular protein transport"/>
    <property type="evidence" value="ECO:0007669"/>
    <property type="project" value="TreeGrafter"/>
</dbReference>
<dbReference type="SUPFAM" id="SSF52540">
    <property type="entry name" value="P-loop containing nucleoside triphosphate hydrolases"/>
    <property type="match status" value="1"/>
</dbReference>
<dbReference type="GO" id="GO:0043001">
    <property type="term" value="P:Golgi to plasma membrane protein transport"/>
    <property type="evidence" value="ECO:0007669"/>
    <property type="project" value="TreeGrafter"/>
</dbReference>
<keyword evidence="7 11" id="KW-1133">Transmembrane helix</keyword>
<dbReference type="GO" id="GO:0005794">
    <property type="term" value="C:Golgi apparatus"/>
    <property type="evidence" value="ECO:0007669"/>
    <property type="project" value="TreeGrafter"/>
</dbReference>
<dbReference type="GO" id="GO:0005525">
    <property type="term" value="F:GTP binding"/>
    <property type="evidence" value="ECO:0007669"/>
    <property type="project" value="UniProtKB-KW"/>
</dbReference>
<dbReference type="InterPro" id="IPR024156">
    <property type="entry name" value="Small_GTPase_ARF"/>
</dbReference>
<dbReference type="Pfam" id="PF09439">
    <property type="entry name" value="SRPRB"/>
    <property type="match status" value="1"/>
</dbReference>
<dbReference type="AlphaFoldDB" id="A0A4S2N1E4"/>
<evidence type="ECO:0000256" key="5">
    <source>
        <dbReference type="ARBA" id="ARBA00022741"/>
    </source>
</evidence>
<evidence type="ECO:0000256" key="1">
    <source>
        <dbReference type="ARBA" id="ARBA00004389"/>
    </source>
</evidence>
<dbReference type="STRING" id="341454.A0A4S2N1E4"/>
<dbReference type="InterPro" id="IPR027417">
    <property type="entry name" value="P-loop_NTPase"/>
</dbReference>
<keyword evidence="12" id="KW-0378">Hydrolase</keyword>
<evidence type="ECO:0000256" key="9">
    <source>
        <dbReference type="ARBA" id="ARBA00023136"/>
    </source>
</evidence>
<reference evidence="12 13" key="1">
    <citation type="submission" date="2019-04" db="EMBL/GenBank/DDBJ databases">
        <title>Comparative genomics and transcriptomics to analyze fruiting body development in filamentous ascomycetes.</title>
        <authorList>
            <consortium name="DOE Joint Genome Institute"/>
            <person name="Lutkenhaus R."/>
            <person name="Traeger S."/>
            <person name="Breuer J."/>
            <person name="Kuo A."/>
            <person name="Lipzen A."/>
            <person name="Pangilinan J."/>
            <person name="Dilworth D."/>
            <person name="Sandor L."/>
            <person name="Poggeler S."/>
            <person name="Barry K."/>
            <person name="Grigoriev I.V."/>
            <person name="Nowrousian M."/>
        </authorList>
    </citation>
    <scope>NUCLEOTIDE SEQUENCE [LARGE SCALE GENOMIC DNA]</scope>
    <source>
        <strain evidence="12 13">CBS 389.68</strain>
    </source>
</reference>
<comment type="subcellular location">
    <subcellularLocation>
        <location evidence="1">Endoplasmic reticulum membrane</location>
        <topology evidence="1">Single-pass membrane protein</topology>
    </subcellularLocation>
</comment>
<evidence type="ECO:0000256" key="10">
    <source>
        <dbReference type="ARBA" id="ARBA00023170"/>
    </source>
</evidence>
<evidence type="ECO:0000256" key="7">
    <source>
        <dbReference type="ARBA" id="ARBA00022989"/>
    </source>
</evidence>
<evidence type="ECO:0000313" key="12">
    <source>
        <dbReference type="EMBL" id="TGZ82948.1"/>
    </source>
</evidence>
<sequence>MDQSQIPPPIPKPQIAAPDVTSSILTAIFNPSSTAVIITALIIFLTPIFLHFVVFRSRTAKHLPSFLLLGPNGAGKTALMTSFADGTPAETRTSQAPHSLEADIPANLSSSSKYRSDADPSLAVHKRFMLQDTPGHGKLRTAALSHIPESHGVVFVVDSSSPDLGDAAEYLHAVLVSIQKLQAKKTGINAGYPVLVACNKSDLFTALPAEKIKEILEAEITKVREAKSRGVVGVGQEDKDEDDWLGEGGSGAFTFDQLEDAGIVVDVKGGTVKEDGWRFKLGEWFGQSL</sequence>